<keyword evidence="1" id="KW-0472">Membrane</keyword>
<dbReference type="AlphaFoldDB" id="A0A1H8VCY5"/>
<reference evidence="3" key="1">
    <citation type="submission" date="2016-10" db="EMBL/GenBank/DDBJ databases">
        <authorList>
            <person name="Varghese N."/>
            <person name="Submissions S."/>
        </authorList>
    </citation>
    <scope>NUCLEOTIDE SEQUENCE [LARGE SCALE GENOMIC DNA]</scope>
    <source>
        <strain evidence="3">IBRC-M 10043</strain>
    </source>
</reference>
<protein>
    <submittedName>
        <fullName evidence="2">Putative zincin peptidase</fullName>
    </submittedName>
</protein>
<evidence type="ECO:0000313" key="2">
    <source>
        <dbReference type="EMBL" id="SEP13249.1"/>
    </source>
</evidence>
<dbReference type="EMBL" id="FOCX01000036">
    <property type="protein sequence ID" value="SEP13249.1"/>
    <property type="molecule type" value="Genomic_DNA"/>
</dbReference>
<organism evidence="2 3">
    <name type="scientific">Halorientalis persicus</name>
    <dbReference type="NCBI Taxonomy" id="1367881"/>
    <lineage>
        <taxon>Archaea</taxon>
        <taxon>Methanobacteriati</taxon>
        <taxon>Methanobacteriota</taxon>
        <taxon>Stenosarchaea group</taxon>
        <taxon>Halobacteria</taxon>
        <taxon>Halobacteriales</taxon>
        <taxon>Haloarculaceae</taxon>
        <taxon>Halorientalis</taxon>
    </lineage>
</organism>
<sequence>MNIRRLSPDWLYCVSDRSPSRTDLYYAVETALIAPGIVSHEAAHLLACRLTGVEVLRASVLNPFAADAYLDHERVTSFPADLLIAVAPLLCNTPLAFAAFVLAPAVGTPLLSIPLYWLGVCFALTAFPSVGDTETLFQTAGDLPGPLRPVGYLLATPVRAFTAVPGSAGVAGFVLFLFLFGLTRP</sequence>
<proteinExistence type="predicted"/>
<keyword evidence="3" id="KW-1185">Reference proteome</keyword>
<feature type="transmembrane region" description="Helical" evidence="1">
    <location>
        <begin position="150"/>
        <end position="180"/>
    </location>
</feature>
<dbReference type="Proteomes" id="UP000198775">
    <property type="component" value="Unassembled WGS sequence"/>
</dbReference>
<evidence type="ECO:0000256" key="1">
    <source>
        <dbReference type="SAM" id="Phobius"/>
    </source>
</evidence>
<evidence type="ECO:0000313" key="3">
    <source>
        <dbReference type="Proteomes" id="UP000198775"/>
    </source>
</evidence>
<keyword evidence="1" id="KW-0812">Transmembrane</keyword>
<keyword evidence="1" id="KW-1133">Transmembrane helix</keyword>
<name>A0A1H8VCY5_9EURY</name>
<gene>
    <name evidence="2" type="ORF">SAMN05216388_10366</name>
</gene>
<accession>A0A1H8VCY5</accession>